<protein>
    <recommendedName>
        <fullName evidence="4">Small ribosomal subunit protein uS13</fullName>
    </recommendedName>
    <alternativeName>
        <fullName evidence="5">40S ribosomal protein S18</fullName>
    </alternativeName>
</protein>
<evidence type="ECO:0000256" key="5">
    <source>
        <dbReference type="ARBA" id="ARBA00035468"/>
    </source>
</evidence>
<organism evidence="6 7">
    <name type="scientific">Bursaphelenchus xylophilus</name>
    <name type="common">Pinewood nematode worm</name>
    <name type="synonym">Aphelenchoides xylophilus</name>
    <dbReference type="NCBI Taxonomy" id="6326"/>
    <lineage>
        <taxon>Eukaryota</taxon>
        <taxon>Metazoa</taxon>
        <taxon>Ecdysozoa</taxon>
        <taxon>Nematoda</taxon>
        <taxon>Chromadorea</taxon>
        <taxon>Rhabditida</taxon>
        <taxon>Tylenchina</taxon>
        <taxon>Tylenchomorpha</taxon>
        <taxon>Aphelenchoidea</taxon>
        <taxon>Aphelenchoididae</taxon>
        <taxon>Bursaphelenchus</taxon>
    </lineage>
</organism>
<dbReference type="Pfam" id="PF00416">
    <property type="entry name" value="Ribosomal_S13"/>
    <property type="match status" value="1"/>
</dbReference>
<dbReference type="AlphaFoldDB" id="A0A7I8X654"/>
<evidence type="ECO:0000256" key="3">
    <source>
        <dbReference type="ARBA" id="ARBA00023274"/>
    </source>
</evidence>
<evidence type="ECO:0000313" key="7">
    <source>
        <dbReference type="Proteomes" id="UP000659654"/>
    </source>
</evidence>
<name>A0A7I8X654_BURXY</name>
<gene>
    <name evidence="6" type="ORF">BXYJ_LOCUS11627</name>
</gene>
<dbReference type="GO" id="GO:0003735">
    <property type="term" value="F:structural constituent of ribosome"/>
    <property type="evidence" value="ECO:0007669"/>
    <property type="project" value="InterPro"/>
</dbReference>
<proteinExistence type="inferred from homology"/>
<dbReference type="Gene3D" id="4.10.910.10">
    <property type="entry name" value="30s ribosomal protein s13, domain 2"/>
    <property type="match status" value="1"/>
</dbReference>
<dbReference type="InterPro" id="IPR001892">
    <property type="entry name" value="Ribosomal_uS13"/>
</dbReference>
<dbReference type="SUPFAM" id="SSF46946">
    <property type="entry name" value="S13-like H2TH domain"/>
    <property type="match status" value="1"/>
</dbReference>
<dbReference type="PROSITE" id="PS50159">
    <property type="entry name" value="RIBOSOMAL_S13_2"/>
    <property type="match status" value="1"/>
</dbReference>
<comment type="caution">
    <text evidence="6">The sequence shown here is derived from an EMBL/GenBank/DDBJ whole genome shotgun (WGS) entry which is preliminary data.</text>
</comment>
<evidence type="ECO:0000256" key="4">
    <source>
        <dbReference type="ARBA" id="ARBA00035166"/>
    </source>
</evidence>
<sequence length="140" mass="16271">MSESQTGGPQLRDCKIPNLFLNRLKDGRYIKGIFTVLDPKLRDVLERIEICPHRGLRHYWGLHVHGQHTKNVGLSMLLLLPESRRTNFWRLNCAKKVSERQPEKALHGAKGKKLHRCKGKFCLRTVRVTDFSLATFRKDL</sequence>
<keyword evidence="3" id="KW-0687">Ribonucleoprotein</keyword>
<comment type="similarity">
    <text evidence="1">Belongs to the universal ribosomal protein uS13 family.</text>
</comment>
<dbReference type="GO" id="GO:0005840">
    <property type="term" value="C:ribosome"/>
    <property type="evidence" value="ECO:0007669"/>
    <property type="project" value="UniProtKB-KW"/>
</dbReference>
<dbReference type="Proteomes" id="UP000582659">
    <property type="component" value="Unassembled WGS sequence"/>
</dbReference>
<dbReference type="InterPro" id="IPR018269">
    <property type="entry name" value="Ribosomal_uS13_CS"/>
</dbReference>
<evidence type="ECO:0000256" key="2">
    <source>
        <dbReference type="ARBA" id="ARBA00022980"/>
    </source>
</evidence>
<dbReference type="InterPro" id="IPR027437">
    <property type="entry name" value="Rbsml_uS13_C"/>
</dbReference>
<reference evidence="6" key="1">
    <citation type="submission" date="2020-09" db="EMBL/GenBank/DDBJ databases">
        <authorList>
            <person name="Kikuchi T."/>
        </authorList>
    </citation>
    <scope>NUCLEOTIDE SEQUENCE</scope>
    <source>
        <strain evidence="6">Ka4C1</strain>
    </source>
</reference>
<dbReference type="GO" id="GO:0003723">
    <property type="term" value="F:RNA binding"/>
    <property type="evidence" value="ECO:0007669"/>
    <property type="project" value="InterPro"/>
</dbReference>
<dbReference type="GO" id="GO:1990904">
    <property type="term" value="C:ribonucleoprotein complex"/>
    <property type="evidence" value="ECO:0007669"/>
    <property type="project" value="UniProtKB-KW"/>
</dbReference>
<dbReference type="GO" id="GO:0006412">
    <property type="term" value="P:translation"/>
    <property type="evidence" value="ECO:0007669"/>
    <property type="project" value="InterPro"/>
</dbReference>
<evidence type="ECO:0000256" key="1">
    <source>
        <dbReference type="ARBA" id="ARBA00008080"/>
    </source>
</evidence>
<dbReference type="PROSITE" id="PS00646">
    <property type="entry name" value="RIBOSOMAL_S13_1"/>
    <property type="match status" value="1"/>
</dbReference>
<dbReference type="InterPro" id="IPR010979">
    <property type="entry name" value="Ribosomal_uS13-like_H2TH"/>
</dbReference>
<evidence type="ECO:0000313" key="6">
    <source>
        <dbReference type="EMBL" id="CAD5231531.1"/>
    </source>
</evidence>
<dbReference type="Proteomes" id="UP000659654">
    <property type="component" value="Unassembled WGS sequence"/>
</dbReference>
<accession>A0A7I8X654</accession>
<dbReference type="EMBL" id="CAJFCV020000005">
    <property type="protein sequence ID" value="CAG9122785.1"/>
    <property type="molecule type" value="Genomic_DNA"/>
</dbReference>
<dbReference type="EMBL" id="CAJFDI010000005">
    <property type="protein sequence ID" value="CAD5231531.1"/>
    <property type="molecule type" value="Genomic_DNA"/>
</dbReference>
<dbReference type="OrthoDB" id="1702480at2759"/>
<keyword evidence="7" id="KW-1185">Reference proteome</keyword>
<keyword evidence="2" id="KW-0689">Ribosomal protein</keyword>